<feature type="binding site" evidence="9">
    <location>
        <position position="259"/>
    </location>
    <ligand>
        <name>sn-glycerol 3-phosphate</name>
        <dbReference type="ChEBI" id="CHEBI:57597"/>
    </ligand>
</feature>
<feature type="binding site" evidence="9">
    <location>
        <position position="108"/>
    </location>
    <ligand>
        <name>sn-glycerol 3-phosphate</name>
        <dbReference type="ChEBI" id="CHEBI:57597"/>
    </ligand>
</feature>
<feature type="domain" description="Glycerol-3-phosphate dehydrogenase NAD-dependent C-terminal" evidence="14">
    <location>
        <begin position="183"/>
        <end position="324"/>
    </location>
</feature>
<dbReference type="InterPro" id="IPR006168">
    <property type="entry name" value="G3P_DH_NAD-dep"/>
</dbReference>
<gene>
    <name evidence="9" type="primary">gpsA</name>
    <name evidence="15" type="ORF">ACFQ03_01210</name>
</gene>
<evidence type="ECO:0000313" key="15">
    <source>
        <dbReference type="EMBL" id="MFD0867766.1"/>
    </source>
</evidence>
<feature type="binding site" evidence="9">
    <location>
        <position position="14"/>
    </location>
    <ligand>
        <name>NADPH</name>
        <dbReference type="ChEBI" id="CHEBI:57783"/>
    </ligand>
</feature>
<keyword evidence="9" id="KW-0547">Nucleotide-binding</keyword>
<dbReference type="Gene3D" id="1.10.1040.10">
    <property type="entry name" value="N-(1-d-carboxylethyl)-l-norvaline Dehydrogenase, domain 2"/>
    <property type="match status" value="1"/>
</dbReference>
<dbReference type="SUPFAM" id="SSF48179">
    <property type="entry name" value="6-phosphogluconate dehydrogenase C-terminal domain-like"/>
    <property type="match status" value="1"/>
</dbReference>
<evidence type="ECO:0000256" key="9">
    <source>
        <dbReference type="HAMAP-Rule" id="MF_00394"/>
    </source>
</evidence>
<feature type="binding site" evidence="9">
    <location>
        <position position="141"/>
    </location>
    <ligand>
        <name>sn-glycerol 3-phosphate</name>
        <dbReference type="ChEBI" id="CHEBI:57597"/>
    </ligand>
</feature>
<dbReference type="InterPro" id="IPR036291">
    <property type="entry name" value="NAD(P)-bd_dom_sf"/>
</dbReference>
<keyword evidence="7 9" id="KW-0594">Phospholipid biosynthesis</keyword>
<evidence type="ECO:0000256" key="5">
    <source>
        <dbReference type="ARBA" id="ARBA00023027"/>
    </source>
</evidence>
<keyword evidence="3 9" id="KW-0521">NADP</keyword>
<dbReference type="Pfam" id="PF01210">
    <property type="entry name" value="NAD_Gly3P_dh_N"/>
    <property type="match status" value="1"/>
</dbReference>
<evidence type="ECO:0000313" key="16">
    <source>
        <dbReference type="Proteomes" id="UP001597120"/>
    </source>
</evidence>
<feature type="binding site" evidence="9">
    <location>
        <position position="34"/>
    </location>
    <ligand>
        <name>NADPH</name>
        <dbReference type="ChEBI" id="CHEBI:57783"/>
    </ligand>
</feature>
<comment type="catalytic activity">
    <reaction evidence="9">
        <text>sn-glycerol 3-phosphate + NAD(+) = dihydroxyacetone phosphate + NADH + H(+)</text>
        <dbReference type="Rhea" id="RHEA:11092"/>
        <dbReference type="ChEBI" id="CHEBI:15378"/>
        <dbReference type="ChEBI" id="CHEBI:57540"/>
        <dbReference type="ChEBI" id="CHEBI:57597"/>
        <dbReference type="ChEBI" id="CHEBI:57642"/>
        <dbReference type="ChEBI" id="CHEBI:57945"/>
        <dbReference type="EC" id="1.1.1.94"/>
    </reaction>
</comment>
<evidence type="ECO:0000256" key="11">
    <source>
        <dbReference type="RuleBase" id="RU000439"/>
    </source>
</evidence>
<keyword evidence="5 9" id="KW-0520">NAD</keyword>
<keyword evidence="8 9" id="KW-1208">Phospholipid metabolism</keyword>
<feature type="binding site" evidence="9">
    <location>
        <position position="284"/>
    </location>
    <ligand>
        <name>NADPH</name>
        <dbReference type="ChEBI" id="CHEBI:57783"/>
    </ligand>
</feature>
<comment type="subcellular location">
    <subcellularLocation>
        <location evidence="9">Cytoplasm</location>
    </subcellularLocation>
</comment>
<proteinExistence type="inferred from homology"/>
<evidence type="ECO:0000259" key="13">
    <source>
        <dbReference type="Pfam" id="PF01210"/>
    </source>
</evidence>
<dbReference type="PANTHER" id="PTHR11728:SF1">
    <property type="entry name" value="GLYCEROL-3-PHOSPHATE DEHYDROGENASE [NAD(+)] 2, CHLOROPLASTIC"/>
    <property type="match status" value="1"/>
</dbReference>
<dbReference type="Pfam" id="PF07479">
    <property type="entry name" value="NAD_Gly3P_dh_C"/>
    <property type="match status" value="1"/>
</dbReference>
<feature type="binding site" evidence="9">
    <location>
        <position position="139"/>
    </location>
    <ligand>
        <name>sn-glycerol 3-phosphate</name>
        <dbReference type="ChEBI" id="CHEBI:57597"/>
    </ligand>
</feature>
<dbReference type="NCBIfam" id="NF000941">
    <property type="entry name" value="PRK00094.1-3"/>
    <property type="match status" value="1"/>
</dbReference>
<keyword evidence="12" id="KW-0732">Signal</keyword>
<comment type="similarity">
    <text evidence="1 9 10">Belongs to the NAD-dependent glycerol-3-phosphate dehydrogenase family.</text>
</comment>
<dbReference type="RefSeq" id="WP_150959804.1">
    <property type="nucleotide sequence ID" value="NZ_JBHTIU010000003.1"/>
</dbReference>
<evidence type="ECO:0000256" key="1">
    <source>
        <dbReference type="ARBA" id="ARBA00011009"/>
    </source>
</evidence>
<keyword evidence="2 9" id="KW-0444">Lipid biosynthesis</keyword>
<feature type="binding site" evidence="9">
    <location>
        <position position="194"/>
    </location>
    <ligand>
        <name>sn-glycerol 3-phosphate</name>
        <dbReference type="ChEBI" id="CHEBI:57597"/>
    </ligand>
</feature>
<evidence type="ECO:0000256" key="4">
    <source>
        <dbReference type="ARBA" id="ARBA00023002"/>
    </source>
</evidence>
<dbReference type="NCBIfam" id="NF000942">
    <property type="entry name" value="PRK00094.1-4"/>
    <property type="match status" value="1"/>
</dbReference>
<dbReference type="EC" id="1.1.1.94" evidence="9"/>
<dbReference type="GO" id="GO:0047952">
    <property type="term" value="F:glycerol-3-phosphate dehydrogenase [NAD(P)+] activity"/>
    <property type="evidence" value="ECO:0007669"/>
    <property type="project" value="UniProtKB-EC"/>
</dbReference>
<evidence type="ECO:0000256" key="10">
    <source>
        <dbReference type="RuleBase" id="RU000437"/>
    </source>
</evidence>
<dbReference type="InterPro" id="IPR008927">
    <property type="entry name" value="6-PGluconate_DH-like_C_sf"/>
</dbReference>
<dbReference type="SUPFAM" id="SSF51735">
    <property type="entry name" value="NAD(P)-binding Rossmann-fold domains"/>
    <property type="match status" value="1"/>
</dbReference>
<feature type="binding site" evidence="9">
    <location>
        <position position="282"/>
    </location>
    <ligand>
        <name>NADPH</name>
        <dbReference type="ChEBI" id="CHEBI:57783"/>
    </ligand>
</feature>
<evidence type="ECO:0000256" key="8">
    <source>
        <dbReference type="ARBA" id="ARBA00023264"/>
    </source>
</evidence>
<evidence type="ECO:0000256" key="3">
    <source>
        <dbReference type="ARBA" id="ARBA00022857"/>
    </source>
</evidence>
<dbReference type="InterPro" id="IPR011128">
    <property type="entry name" value="G3P_DH_NAD-dep_N"/>
</dbReference>
<feature type="active site" description="Proton acceptor" evidence="9">
    <location>
        <position position="194"/>
    </location>
</feature>
<dbReference type="HAMAP" id="MF_00394">
    <property type="entry name" value="NAD_Glyc3P_dehydrog"/>
    <property type="match status" value="1"/>
</dbReference>
<dbReference type="PIRSF" id="PIRSF000114">
    <property type="entry name" value="Glycerol-3-P_dh"/>
    <property type="match status" value="1"/>
</dbReference>
<sequence length="347" mass="37322">MGKSKTTVLVAGSWGTALATVLASNNHEVVLWTRSGQQAEEINRTHRNSRFLKDTVLPDNITATTSIEEAVRDSRGVLVVSPSHGMREVVRQIRPWLRPDSLLIHATKGFEADSLKRMSTVISEELPEYDHDRIVVLSGPSHAEEVVQKSPTTVVVAAQCLETAYAAQDLLNNSYFRVYTNPDVSGVEIGGALKNIIALGAGMSDGLGFGDNAKAALMTRGLAEIARLGAAMGASPLTFAGLAGVGDLIVTCTSRHSRNWRAGHMLGQGAALEEVLETMGMVVEGVKTTKAAYALSGKYQVEMPITAALYEVLFNGKQAKDAVEDLMGRVPTHEMEEVAQSGHLRWN</sequence>
<dbReference type="EMBL" id="JBHTIU010000003">
    <property type="protein sequence ID" value="MFD0867766.1"/>
    <property type="molecule type" value="Genomic_DNA"/>
</dbReference>
<protein>
    <recommendedName>
        <fullName evidence="9">Glycerol-3-phosphate dehydrogenase [NAD(P)+]</fullName>
        <ecNumber evidence="9">1.1.1.94</ecNumber>
    </recommendedName>
    <alternativeName>
        <fullName evidence="9">NAD(P)(+)-dependent glycerol-3-phosphate dehydrogenase</fullName>
    </alternativeName>
    <alternativeName>
        <fullName evidence="9">NAD(P)H-dependent dihydroxyacetone-phosphate reductase</fullName>
    </alternativeName>
</protein>
<comment type="function">
    <text evidence="9">Catalyzes the reduction of the glycolytic intermediate dihydroxyacetone phosphate (DHAP) to sn-glycerol 3-phosphate (G3P), the key precursor for phospholipid synthesis.</text>
</comment>
<comment type="catalytic activity">
    <reaction evidence="9 11">
        <text>sn-glycerol 3-phosphate + NADP(+) = dihydroxyacetone phosphate + NADPH + H(+)</text>
        <dbReference type="Rhea" id="RHEA:11096"/>
        <dbReference type="ChEBI" id="CHEBI:15378"/>
        <dbReference type="ChEBI" id="CHEBI:57597"/>
        <dbReference type="ChEBI" id="CHEBI:57642"/>
        <dbReference type="ChEBI" id="CHEBI:57783"/>
        <dbReference type="ChEBI" id="CHEBI:58349"/>
        <dbReference type="EC" id="1.1.1.94"/>
    </reaction>
</comment>
<keyword evidence="9" id="KW-0963">Cytoplasm</keyword>
<dbReference type="NCBIfam" id="NF000940">
    <property type="entry name" value="PRK00094.1-2"/>
    <property type="match status" value="1"/>
</dbReference>
<feature type="signal peptide" evidence="12">
    <location>
        <begin position="1"/>
        <end position="19"/>
    </location>
</feature>
<keyword evidence="6 9" id="KW-0443">Lipid metabolism</keyword>
<dbReference type="PANTHER" id="PTHR11728">
    <property type="entry name" value="GLYCEROL-3-PHOSPHATE DEHYDROGENASE"/>
    <property type="match status" value="1"/>
</dbReference>
<feature type="binding site" evidence="9">
    <location>
        <position position="108"/>
    </location>
    <ligand>
        <name>NADPH</name>
        <dbReference type="ChEBI" id="CHEBI:57783"/>
    </ligand>
</feature>
<comment type="caution">
    <text evidence="9">Lacks conserved residue(s) required for the propagation of feature annotation.</text>
</comment>
<reference evidence="16" key="1">
    <citation type="journal article" date="2019" name="Int. J. Syst. Evol. Microbiol.">
        <title>The Global Catalogue of Microorganisms (GCM) 10K type strain sequencing project: providing services to taxonomists for standard genome sequencing and annotation.</title>
        <authorList>
            <consortium name="The Broad Institute Genomics Platform"/>
            <consortium name="The Broad Institute Genome Sequencing Center for Infectious Disease"/>
            <person name="Wu L."/>
            <person name="Ma J."/>
        </authorList>
    </citation>
    <scope>NUCLEOTIDE SEQUENCE [LARGE SCALE GENOMIC DNA]</scope>
    <source>
        <strain evidence="16">CCUG 57263</strain>
    </source>
</reference>
<evidence type="ECO:0000256" key="7">
    <source>
        <dbReference type="ARBA" id="ARBA00023209"/>
    </source>
</evidence>
<comment type="caution">
    <text evidence="15">The sequence shown here is derived from an EMBL/GenBank/DDBJ whole genome shotgun (WGS) entry which is preliminary data.</text>
</comment>
<dbReference type="PROSITE" id="PS00957">
    <property type="entry name" value="NAD_G3PDH"/>
    <property type="match status" value="1"/>
</dbReference>
<keyword evidence="16" id="KW-1185">Reference proteome</keyword>
<dbReference type="Gene3D" id="3.40.50.720">
    <property type="entry name" value="NAD(P)-binding Rossmann-like Domain"/>
    <property type="match status" value="1"/>
</dbReference>
<dbReference type="PRINTS" id="PR00077">
    <property type="entry name" value="GPDHDRGNASE"/>
</dbReference>
<evidence type="ECO:0000256" key="2">
    <source>
        <dbReference type="ARBA" id="ARBA00022516"/>
    </source>
</evidence>
<feature type="binding site" evidence="9">
    <location>
        <position position="247"/>
    </location>
    <ligand>
        <name>sn-glycerol 3-phosphate</name>
        <dbReference type="ChEBI" id="CHEBI:57597"/>
    </ligand>
</feature>
<dbReference type="InterPro" id="IPR013328">
    <property type="entry name" value="6PGD_dom2"/>
</dbReference>
<comment type="pathway">
    <text evidence="9">Membrane lipid metabolism; glycerophospholipid metabolism.</text>
</comment>
<dbReference type="InterPro" id="IPR006109">
    <property type="entry name" value="G3P_DH_NAD-dep_C"/>
</dbReference>
<dbReference type="Proteomes" id="UP001597120">
    <property type="component" value="Unassembled WGS sequence"/>
</dbReference>
<feature type="domain" description="Glycerol-3-phosphate dehydrogenase NAD-dependent N-terminal" evidence="13">
    <location>
        <begin position="6"/>
        <end position="162"/>
    </location>
</feature>
<evidence type="ECO:0000259" key="14">
    <source>
        <dbReference type="Pfam" id="PF07479"/>
    </source>
</evidence>
<feature type="binding site" evidence="9">
    <location>
        <position position="257"/>
    </location>
    <ligand>
        <name>sn-glycerol 3-phosphate</name>
        <dbReference type="ChEBI" id="CHEBI:57597"/>
    </ligand>
</feature>
<name>A0ABW3D2Y7_9BACL</name>
<accession>A0ABW3D2Y7</accession>
<feature type="binding site" evidence="9">
    <location>
        <position position="258"/>
    </location>
    <ligand>
        <name>sn-glycerol 3-phosphate</name>
        <dbReference type="ChEBI" id="CHEBI:57597"/>
    </ligand>
</feature>
<keyword evidence="4 9" id="KW-0560">Oxidoreductase</keyword>
<evidence type="ECO:0000256" key="6">
    <source>
        <dbReference type="ARBA" id="ARBA00023098"/>
    </source>
</evidence>
<feature type="binding site" evidence="9">
    <location>
        <position position="258"/>
    </location>
    <ligand>
        <name>NADPH</name>
        <dbReference type="ChEBI" id="CHEBI:57783"/>
    </ligand>
</feature>
<feature type="chain" id="PRO_5046400526" description="Glycerol-3-phosphate dehydrogenase [NAD(P)+]" evidence="12">
    <location>
        <begin position="20"/>
        <end position="347"/>
    </location>
</feature>
<feature type="binding site" evidence="9">
    <location>
        <position position="13"/>
    </location>
    <ligand>
        <name>NADPH</name>
        <dbReference type="ChEBI" id="CHEBI:57783"/>
    </ligand>
</feature>
<evidence type="ECO:0000256" key="12">
    <source>
        <dbReference type="SAM" id="SignalP"/>
    </source>
</evidence>
<feature type="binding site" evidence="9">
    <location>
        <position position="143"/>
    </location>
    <ligand>
        <name>NADPH</name>
        <dbReference type="ChEBI" id="CHEBI:57783"/>
    </ligand>
</feature>
<organism evidence="15 16">
    <name type="scientific">Paenibacillus residui</name>
    <dbReference type="NCBI Taxonomy" id="629724"/>
    <lineage>
        <taxon>Bacteria</taxon>
        <taxon>Bacillati</taxon>
        <taxon>Bacillota</taxon>
        <taxon>Bacilli</taxon>
        <taxon>Bacillales</taxon>
        <taxon>Paenibacillaceae</taxon>
        <taxon>Paenibacillus</taxon>
    </lineage>
</organism>